<dbReference type="PANTHER" id="PTHR11439">
    <property type="entry name" value="GAG-POL-RELATED RETROTRANSPOSON"/>
    <property type="match status" value="1"/>
</dbReference>
<dbReference type="GO" id="GO:0003676">
    <property type="term" value="F:nucleic acid binding"/>
    <property type="evidence" value="ECO:0007669"/>
    <property type="project" value="InterPro"/>
</dbReference>
<feature type="domain" description="Retrovirus-related Pol polyprotein from transposon TNT 1-94-like beta-barrel" evidence="1">
    <location>
        <begin position="109"/>
        <end position="188"/>
    </location>
</feature>
<dbReference type="Gene3D" id="3.30.420.10">
    <property type="entry name" value="Ribonuclease H-like superfamily/Ribonuclease H"/>
    <property type="match status" value="1"/>
</dbReference>
<dbReference type="InterPro" id="IPR012337">
    <property type="entry name" value="RNaseH-like_sf"/>
</dbReference>
<protein>
    <submittedName>
        <fullName evidence="2">Retrovirus-related Pol polyprotein from transposon TNT 1-94</fullName>
    </submittedName>
</protein>
<dbReference type="CDD" id="cd09272">
    <property type="entry name" value="RNase_HI_RT_Ty1"/>
    <property type="match status" value="1"/>
</dbReference>
<dbReference type="Pfam" id="PF14223">
    <property type="entry name" value="Retrotran_gag_2"/>
    <property type="match status" value="1"/>
</dbReference>
<sequence length="555" mass="63847">MISLKYQDGTPMTDHLNTFQGIINQLAGMNIKFEEEVQGLWLLGTLPNSWETLRTSLSNSAPYGTMNMDLVKSYVMNEEIRRKSQGSSSQSDVLVTKKMRGVIVEETSWVIDSGASIHATPWKDFFTSYTSNDFGSVRMGNDGLAKVIGMRDVCLETSNGTMLILKNVKHIPDIRMNLISTRKLDDEGLSNTFRDSQWKLTRDFMVVAKGKKCSSLYLMKTDQSCIQNTLPYKEARGEYSGPFDEYGRQHGIRHQKTPPKTPQLNGLAERMNRALVERNLMFRIEFGQIMKFVHIPKDERSNLDAKTRPYDIEKTDAAEFRLRWMMMFMSSLPVTKAPPDIPLGRSTRDKHPFTRYFVDDYVLLIDGGEPESYEEAMGDENNMKWVDAMQDEMKSLHENHSFELVKLPKGKRALKNRLKLTFGSEKLVLVGYTDSDMKCVALSTTEAKYIAVVEACKELLWMKCFIHELGFKQQCYVVYCDNQIVIHFSKNSTFHARLKHIDVRYHWMRDVLNDNLFELEKIHTNHNDSDMLTKSLPREKLEVCCSIVEMASPST</sequence>
<name>A0A438D8R7_VITVI</name>
<dbReference type="AlphaFoldDB" id="A0A438D8R7"/>
<dbReference type="Proteomes" id="UP000288805">
    <property type="component" value="Unassembled WGS sequence"/>
</dbReference>
<dbReference type="EMBL" id="QGNW01001737">
    <property type="protein sequence ID" value="RVW31841.1"/>
    <property type="molecule type" value="Genomic_DNA"/>
</dbReference>
<dbReference type="InterPro" id="IPR054722">
    <property type="entry name" value="PolX-like_BBD"/>
</dbReference>
<proteinExistence type="predicted"/>
<reference evidence="2 3" key="1">
    <citation type="journal article" date="2018" name="PLoS Genet.">
        <title>Population sequencing reveals clonal diversity and ancestral inbreeding in the grapevine cultivar Chardonnay.</title>
        <authorList>
            <person name="Roach M.J."/>
            <person name="Johnson D.L."/>
            <person name="Bohlmann J."/>
            <person name="van Vuuren H.J."/>
            <person name="Jones S.J."/>
            <person name="Pretorius I.S."/>
            <person name="Schmidt S.A."/>
            <person name="Borneman A.R."/>
        </authorList>
    </citation>
    <scope>NUCLEOTIDE SEQUENCE [LARGE SCALE GENOMIC DNA]</scope>
    <source>
        <strain evidence="3">cv. Chardonnay</strain>
        <tissue evidence="2">Leaf</tissue>
    </source>
</reference>
<evidence type="ECO:0000313" key="3">
    <source>
        <dbReference type="Proteomes" id="UP000288805"/>
    </source>
</evidence>
<evidence type="ECO:0000313" key="2">
    <source>
        <dbReference type="EMBL" id="RVW31841.1"/>
    </source>
</evidence>
<dbReference type="PANTHER" id="PTHR11439:SF467">
    <property type="entry name" value="INTEGRASE CATALYTIC DOMAIN-CONTAINING PROTEIN"/>
    <property type="match status" value="1"/>
</dbReference>
<organism evidence="2 3">
    <name type="scientific">Vitis vinifera</name>
    <name type="common">Grape</name>
    <dbReference type="NCBI Taxonomy" id="29760"/>
    <lineage>
        <taxon>Eukaryota</taxon>
        <taxon>Viridiplantae</taxon>
        <taxon>Streptophyta</taxon>
        <taxon>Embryophyta</taxon>
        <taxon>Tracheophyta</taxon>
        <taxon>Spermatophyta</taxon>
        <taxon>Magnoliopsida</taxon>
        <taxon>eudicotyledons</taxon>
        <taxon>Gunneridae</taxon>
        <taxon>Pentapetalae</taxon>
        <taxon>rosids</taxon>
        <taxon>Vitales</taxon>
        <taxon>Vitaceae</taxon>
        <taxon>Viteae</taxon>
        <taxon>Vitis</taxon>
    </lineage>
</organism>
<dbReference type="SUPFAM" id="SSF53098">
    <property type="entry name" value="Ribonuclease H-like"/>
    <property type="match status" value="1"/>
</dbReference>
<comment type="caution">
    <text evidence="2">The sequence shown here is derived from an EMBL/GenBank/DDBJ whole genome shotgun (WGS) entry which is preliminary data.</text>
</comment>
<dbReference type="InterPro" id="IPR036397">
    <property type="entry name" value="RNaseH_sf"/>
</dbReference>
<gene>
    <name evidence="2" type="primary">POLX_1366</name>
    <name evidence="2" type="ORF">CK203_099008</name>
</gene>
<evidence type="ECO:0000259" key="1">
    <source>
        <dbReference type="Pfam" id="PF22936"/>
    </source>
</evidence>
<accession>A0A438D8R7</accession>
<dbReference type="Pfam" id="PF22936">
    <property type="entry name" value="Pol_BBD"/>
    <property type="match status" value="1"/>
</dbReference>